<dbReference type="EC" id="3.1.-.-" evidence="8"/>
<dbReference type="InterPro" id="IPR022907">
    <property type="entry name" value="VapC_family"/>
</dbReference>
<dbReference type="GO" id="GO:0016787">
    <property type="term" value="F:hydrolase activity"/>
    <property type="evidence" value="ECO:0007669"/>
    <property type="project" value="UniProtKB-KW"/>
</dbReference>
<evidence type="ECO:0000256" key="6">
    <source>
        <dbReference type="ARBA" id="ARBA00022842"/>
    </source>
</evidence>
<dbReference type="PANTHER" id="PTHR33653:SF1">
    <property type="entry name" value="RIBONUCLEASE VAPC2"/>
    <property type="match status" value="1"/>
</dbReference>
<evidence type="ECO:0000259" key="9">
    <source>
        <dbReference type="Pfam" id="PF01850"/>
    </source>
</evidence>
<evidence type="ECO:0000313" key="11">
    <source>
        <dbReference type="Proteomes" id="UP000501568"/>
    </source>
</evidence>
<evidence type="ECO:0000256" key="4">
    <source>
        <dbReference type="ARBA" id="ARBA00022723"/>
    </source>
</evidence>
<organism evidence="10 11">
    <name type="scientific">Stakelama tenebrarum</name>
    <dbReference type="NCBI Taxonomy" id="2711215"/>
    <lineage>
        <taxon>Bacteria</taxon>
        <taxon>Pseudomonadati</taxon>
        <taxon>Pseudomonadota</taxon>
        <taxon>Alphaproteobacteria</taxon>
        <taxon>Sphingomonadales</taxon>
        <taxon>Sphingomonadaceae</taxon>
        <taxon>Stakelama</taxon>
    </lineage>
</organism>
<dbReference type="InterPro" id="IPR002716">
    <property type="entry name" value="PIN_dom"/>
</dbReference>
<evidence type="ECO:0000256" key="2">
    <source>
        <dbReference type="ARBA" id="ARBA00022649"/>
    </source>
</evidence>
<reference evidence="10 11" key="1">
    <citation type="submission" date="2020-02" db="EMBL/GenBank/DDBJ databases">
        <authorList>
            <person name="Zheng R.K."/>
            <person name="Sun C.M."/>
        </authorList>
    </citation>
    <scope>NUCLEOTIDE SEQUENCE [LARGE SCALE GENOMIC DNA]</scope>
    <source>
        <strain evidence="11">zrk23</strain>
    </source>
</reference>
<name>A0A6G6Y5T5_9SPHN</name>
<evidence type="ECO:0000256" key="7">
    <source>
        <dbReference type="ARBA" id="ARBA00038093"/>
    </source>
</evidence>
<keyword evidence="6 8" id="KW-0460">Magnesium</keyword>
<keyword evidence="3 8" id="KW-0540">Nuclease</keyword>
<dbReference type="AlphaFoldDB" id="A0A6G6Y5T5"/>
<dbReference type="SUPFAM" id="SSF88723">
    <property type="entry name" value="PIN domain-like"/>
    <property type="match status" value="1"/>
</dbReference>
<sequence>MTAPRYLIDTNIAIRLMRGGSSRIEHRIASLGQGAVALSAISHAELMQGIGRHGAEAVTRLEGLLETIPVLPFDDTAARALPRAQKAKGRMDRMIAAHALTLDCCLVTANTRDFRDVPGLRIEDWTI</sequence>
<feature type="binding site" evidence="8">
    <location>
        <position position="9"/>
    </location>
    <ligand>
        <name>Mg(2+)</name>
        <dbReference type="ChEBI" id="CHEBI:18420"/>
    </ligand>
</feature>
<evidence type="ECO:0000256" key="3">
    <source>
        <dbReference type="ARBA" id="ARBA00022722"/>
    </source>
</evidence>
<evidence type="ECO:0000256" key="1">
    <source>
        <dbReference type="ARBA" id="ARBA00001946"/>
    </source>
</evidence>
<dbReference type="GO" id="GO:0004540">
    <property type="term" value="F:RNA nuclease activity"/>
    <property type="evidence" value="ECO:0007669"/>
    <property type="project" value="InterPro"/>
</dbReference>
<dbReference type="CDD" id="cd18736">
    <property type="entry name" value="PIN_CcVapC1-like"/>
    <property type="match status" value="1"/>
</dbReference>
<comment type="function">
    <text evidence="8">Toxic component of a toxin-antitoxin (TA) system. An RNase.</text>
</comment>
<dbReference type="GO" id="GO:0000287">
    <property type="term" value="F:magnesium ion binding"/>
    <property type="evidence" value="ECO:0007669"/>
    <property type="project" value="UniProtKB-UniRule"/>
</dbReference>
<feature type="binding site" evidence="8">
    <location>
        <position position="92"/>
    </location>
    <ligand>
        <name>Mg(2+)</name>
        <dbReference type="ChEBI" id="CHEBI:18420"/>
    </ligand>
</feature>
<dbReference type="Gene3D" id="3.40.50.1010">
    <property type="entry name" value="5'-nuclease"/>
    <property type="match status" value="1"/>
</dbReference>
<dbReference type="HAMAP" id="MF_00265">
    <property type="entry name" value="VapC_Nob1"/>
    <property type="match status" value="1"/>
</dbReference>
<protein>
    <recommendedName>
        <fullName evidence="8">Ribonuclease VapC</fullName>
        <shortName evidence="8">RNase VapC</shortName>
        <ecNumber evidence="8">3.1.-.-</ecNumber>
    </recommendedName>
    <alternativeName>
        <fullName evidence="8">Toxin VapC</fullName>
    </alternativeName>
</protein>
<evidence type="ECO:0000256" key="8">
    <source>
        <dbReference type="HAMAP-Rule" id="MF_00265"/>
    </source>
</evidence>
<evidence type="ECO:0000256" key="5">
    <source>
        <dbReference type="ARBA" id="ARBA00022801"/>
    </source>
</evidence>
<proteinExistence type="inferred from homology"/>
<dbReference type="InterPro" id="IPR029060">
    <property type="entry name" value="PIN-like_dom_sf"/>
</dbReference>
<evidence type="ECO:0000313" key="10">
    <source>
        <dbReference type="EMBL" id="QIG80270.1"/>
    </source>
</evidence>
<dbReference type="Pfam" id="PF01850">
    <property type="entry name" value="PIN"/>
    <property type="match status" value="1"/>
</dbReference>
<dbReference type="Proteomes" id="UP000501568">
    <property type="component" value="Chromosome"/>
</dbReference>
<dbReference type="KEGG" id="spzr:G5C33_11115"/>
<dbReference type="InterPro" id="IPR050556">
    <property type="entry name" value="Type_II_TA_system_RNase"/>
</dbReference>
<keyword evidence="5 8" id="KW-0378">Hydrolase</keyword>
<feature type="domain" description="PIN" evidence="9">
    <location>
        <begin position="6"/>
        <end position="119"/>
    </location>
</feature>
<dbReference type="PANTHER" id="PTHR33653">
    <property type="entry name" value="RIBONUCLEASE VAPC2"/>
    <property type="match status" value="1"/>
</dbReference>
<comment type="cofactor">
    <cofactor evidence="1 8">
        <name>Mg(2+)</name>
        <dbReference type="ChEBI" id="CHEBI:18420"/>
    </cofactor>
</comment>
<comment type="similarity">
    <text evidence="7 8">Belongs to the PINc/VapC protein family.</text>
</comment>
<accession>A0A6G6Y5T5</accession>
<dbReference type="EMBL" id="CP049109">
    <property type="protein sequence ID" value="QIG80270.1"/>
    <property type="molecule type" value="Genomic_DNA"/>
</dbReference>
<dbReference type="GO" id="GO:0090729">
    <property type="term" value="F:toxin activity"/>
    <property type="evidence" value="ECO:0007669"/>
    <property type="project" value="UniProtKB-KW"/>
</dbReference>
<keyword evidence="2 8" id="KW-1277">Toxin-antitoxin system</keyword>
<gene>
    <name evidence="8" type="primary">vapC</name>
    <name evidence="10" type="ORF">G5C33_11115</name>
</gene>
<keyword evidence="4 8" id="KW-0479">Metal-binding</keyword>
<keyword evidence="11" id="KW-1185">Reference proteome</keyword>
<keyword evidence="8" id="KW-0800">Toxin</keyword>
<dbReference type="RefSeq" id="WP_165327277.1">
    <property type="nucleotide sequence ID" value="NZ_CP049109.1"/>
</dbReference>